<evidence type="ECO:0000313" key="3">
    <source>
        <dbReference type="Proteomes" id="UP000312594"/>
    </source>
</evidence>
<dbReference type="Proteomes" id="UP000312594">
    <property type="component" value="Unassembled WGS sequence"/>
</dbReference>
<evidence type="ECO:0000313" key="2">
    <source>
        <dbReference type="EMBL" id="TNU89455.1"/>
    </source>
</evidence>
<sequence>MAKLTKHEKRILDKKKSILIYEEADSLSAYLDSGFFPSGSRELEEAAKNVFLPNPCDEETERKLRRTFGNLPIFYDGAEPEDAIFFKTLPPVAAETLTEVPDGTDDAPANGYVFPAGMVLNLALDAMAEKLGTELKLWQLGETELRALYDGSEDRLAALTGIAELMRAALFQGWTLTADALNDWFDEIPFSPSSPSVSGRYRQLANTQASIASKWEAELEHHARTLAQAGPDERDAKPKAANPKRSKQLRCLMDAVFYSLRAFAVKDNRSNAFICPSCHRPFFKDHGREKYCLFRSPDPDYPSDSCREAVTKICAKKSSQASNLKKKIERLLEQRYDRRTYPNQDLLAFQDAYASEKKRLHETVEAPNGYDARLKRYDLQIQWLEEERAKLLGTKADGKEAGAE</sequence>
<protein>
    <submittedName>
        <fullName evidence="2">Uncharacterized protein</fullName>
    </submittedName>
</protein>
<dbReference type="RefSeq" id="WP_139912843.1">
    <property type="nucleotide sequence ID" value="NZ_VEVP01000028.1"/>
</dbReference>
<gene>
    <name evidence="2" type="ORF">FIC87_11215</name>
</gene>
<organism evidence="2 3">
    <name type="scientific">Eggerthella lenta</name>
    <name type="common">Eubacterium lentum</name>
    <dbReference type="NCBI Taxonomy" id="84112"/>
    <lineage>
        <taxon>Bacteria</taxon>
        <taxon>Bacillati</taxon>
        <taxon>Actinomycetota</taxon>
        <taxon>Coriobacteriia</taxon>
        <taxon>Eggerthellales</taxon>
        <taxon>Eggerthellaceae</taxon>
        <taxon>Eggerthella</taxon>
    </lineage>
</organism>
<dbReference type="EMBL" id="VEVP01000028">
    <property type="protein sequence ID" value="TNU89455.1"/>
    <property type="molecule type" value="Genomic_DNA"/>
</dbReference>
<comment type="caution">
    <text evidence="2">The sequence shown here is derived from an EMBL/GenBank/DDBJ whole genome shotgun (WGS) entry which is preliminary data.</text>
</comment>
<name>A0A5C5BT40_EGGLN</name>
<proteinExistence type="predicted"/>
<reference evidence="2 3" key="1">
    <citation type="journal article" date="2005" name="Appl. Environ. Microbiol.">
        <title>Intestinal bacterial communities that produce active estrogen-like compounds enterodiol and enterolactone in humans.</title>
        <authorList>
            <person name="Clavel T."/>
            <person name="Henderson G."/>
            <person name="Alpert C.A."/>
            <person name="Philippe C."/>
            <person name="Rigottier-Gois L."/>
            <person name="Dore J."/>
            <person name="Blaut M."/>
        </authorList>
    </citation>
    <scope>NUCLEOTIDE SEQUENCE [LARGE SCALE GENOMIC DNA]</scope>
    <source>
        <strain evidence="2 3">SECO-MT75m2</strain>
    </source>
</reference>
<feature type="region of interest" description="Disordered" evidence="1">
    <location>
        <begin position="226"/>
        <end position="245"/>
    </location>
</feature>
<accession>A0A5C5BT40</accession>
<dbReference type="AlphaFoldDB" id="A0A5C5BT40"/>
<evidence type="ECO:0000256" key="1">
    <source>
        <dbReference type="SAM" id="MobiDB-lite"/>
    </source>
</evidence>